<evidence type="ECO:0000313" key="5">
    <source>
        <dbReference type="Proteomes" id="UP001610563"/>
    </source>
</evidence>
<dbReference type="Pfam" id="PF17829">
    <property type="entry name" value="GH115_C"/>
    <property type="match status" value="1"/>
</dbReference>
<comment type="caution">
    <text evidence="4">The sequence shown here is derived from an EMBL/GenBank/DDBJ whole genome shotgun (WGS) entry which is preliminary data.</text>
</comment>
<reference evidence="4 5" key="1">
    <citation type="submission" date="2024-07" db="EMBL/GenBank/DDBJ databases">
        <title>Section-level genome sequencing and comparative genomics of Aspergillus sections Usti and Cavernicolus.</title>
        <authorList>
            <consortium name="Lawrence Berkeley National Laboratory"/>
            <person name="Nybo J.L."/>
            <person name="Vesth T.C."/>
            <person name="Theobald S."/>
            <person name="Frisvad J.C."/>
            <person name="Larsen T.O."/>
            <person name="Kjaerboelling I."/>
            <person name="Rothschild-Mancinelli K."/>
            <person name="Lyhne E.K."/>
            <person name="Kogle M.E."/>
            <person name="Barry K."/>
            <person name="Clum A."/>
            <person name="Na H."/>
            <person name="Ledsgaard L."/>
            <person name="Lin J."/>
            <person name="Lipzen A."/>
            <person name="Kuo A."/>
            <person name="Riley R."/>
            <person name="Mondo S."/>
            <person name="Labutti K."/>
            <person name="Haridas S."/>
            <person name="Pangalinan J."/>
            <person name="Salamov A.A."/>
            <person name="Simmons B.A."/>
            <person name="Magnuson J.K."/>
            <person name="Chen J."/>
            <person name="Drula E."/>
            <person name="Henrissat B."/>
            <person name="Wiebenga A."/>
            <person name="Lubbers R.J."/>
            <person name="Gomes A.C."/>
            <person name="Makela M.R."/>
            <person name="Stajich J."/>
            <person name="Grigoriev I.V."/>
            <person name="Mortensen U.H."/>
            <person name="De Vries R.P."/>
            <person name="Baker S.E."/>
            <person name="Andersen M.R."/>
        </authorList>
    </citation>
    <scope>NUCLEOTIDE SEQUENCE [LARGE SCALE GENOMIC DNA]</scope>
    <source>
        <strain evidence="4 5">CBS 209.92</strain>
    </source>
</reference>
<dbReference type="EMBL" id="JBFTWV010000006">
    <property type="protein sequence ID" value="KAL2799671.1"/>
    <property type="molecule type" value="Genomic_DNA"/>
</dbReference>
<dbReference type="InterPro" id="IPR031924">
    <property type="entry name" value="GH115"/>
</dbReference>
<proteinExistence type="predicted"/>
<keyword evidence="1" id="KW-0378">Hydrolase</keyword>
<feature type="region of interest" description="Disordered" evidence="2">
    <location>
        <begin position="1"/>
        <end position="20"/>
    </location>
</feature>
<gene>
    <name evidence="4" type="ORF">BJX66DRAFT_351803</name>
</gene>
<dbReference type="Gene3D" id="1.20.58.2150">
    <property type="match status" value="1"/>
</dbReference>
<dbReference type="Pfam" id="PF15979">
    <property type="entry name" value="Glyco_hydro_115"/>
    <property type="match status" value="1"/>
</dbReference>
<name>A0ABR4GKY5_9EURO</name>
<dbReference type="InterPro" id="IPR041437">
    <property type="entry name" value="GH115_C"/>
</dbReference>
<evidence type="ECO:0000256" key="1">
    <source>
        <dbReference type="ARBA" id="ARBA00022801"/>
    </source>
</evidence>
<dbReference type="PANTHER" id="PTHR37842">
    <property type="match status" value="1"/>
</dbReference>
<sequence length="949" mass="106076">MRVLRAYRESPERSNNSTRYSRLAPIKASGSKAAQDFGRVLGANGTVQVINATGVREAVPVTDKRAAIITGTIGHSLLIDSLIQRNKLDVSEIKGKWESYISQMVKNPLDGLNWALVIAGSDKRGTIYGLYDVSEQLGVSPWYWWADVPPKPKTSVWLGTDTKIQGPPSIKYRGIFINDEAPAITDWAKKTYGFSNDPFRSEFYARVFELLLRLRANYLWPAMWSSEFYKDDELNGPLADEFGIVMGTSHHEPMARAGEEQKSEMEGVWDWGENQENITEFFRGSIVRAKSWETSWTMGMRGSGDAASPTLTADALEEIIEVQQGLLQDDLGDSPSAFPQVWVLYKEVGKYYQAGMKVPDNITLLWTDDNWGNLLRTPLANETDRTGGAGVYYHFDYVGSVRSYKWISTIQLVKTWEQMHLAYEHEARDLWIVNVGDIKPMEVPITHFLDMAYDMSKFTSPQSTGQWLRNWAAKEFGRAHANEIAHLLTEYGKLITRRKYELLSEVPYAYSIANYDEVERVSTEWANLLARAESVHRKLGDAATLNAFFQMILYQILAGKTVVDLYNTVALNGWYAAQHRLSTNTLAAKAHELYELDANITRRYHALNGGKWDRMASQSHIGYTNWQQPAANIMPNVSSVDGDDAAGLVGVAIRGQGGLVSNSSGNILMSMDPYMPPGEVRYFEIFARSNGEFSYRVETNKTYVKVSDRAGTISSLDNQAEVRCLMAVDWRKVPIGVSNVEIVVFYTVSGIEDSHTLVLPLNKTRIKAGSKGHVESNGVISIEAEHYTRAEPKNNISYITIPGYGRTLSGVKLWPATASSQTPDIAPSLRYPFYSFSQTETPKLIVYLGSTLNHDPSRPLRYAFSIHGREPKIVQPVPDTSMGSEPVGWGATVRRDGWISTVDVGGRLDEGEHELTVWLLEPGIIVQKLALDFGGVRASALGPPESFRV</sequence>
<dbReference type="Gene3D" id="2.60.120.1620">
    <property type="match status" value="1"/>
</dbReference>
<organism evidence="4 5">
    <name type="scientific">Aspergillus keveii</name>
    <dbReference type="NCBI Taxonomy" id="714993"/>
    <lineage>
        <taxon>Eukaryota</taxon>
        <taxon>Fungi</taxon>
        <taxon>Dikarya</taxon>
        <taxon>Ascomycota</taxon>
        <taxon>Pezizomycotina</taxon>
        <taxon>Eurotiomycetes</taxon>
        <taxon>Eurotiomycetidae</taxon>
        <taxon>Eurotiales</taxon>
        <taxon>Aspergillaceae</taxon>
        <taxon>Aspergillus</taxon>
        <taxon>Aspergillus subgen. Nidulantes</taxon>
    </lineage>
</organism>
<evidence type="ECO:0000256" key="2">
    <source>
        <dbReference type="SAM" id="MobiDB-lite"/>
    </source>
</evidence>
<dbReference type="PANTHER" id="PTHR37842:SF2">
    <property type="entry name" value="GYLCOSYL HYDROLASE 115 C-TERMINAL DOMAIN-CONTAINING PROTEIN"/>
    <property type="match status" value="1"/>
</dbReference>
<feature type="domain" description="Gylcosyl hydrolase 115 C-terminal" evidence="3">
    <location>
        <begin position="772"/>
        <end position="945"/>
    </location>
</feature>
<evidence type="ECO:0000313" key="4">
    <source>
        <dbReference type="EMBL" id="KAL2799671.1"/>
    </source>
</evidence>
<evidence type="ECO:0000259" key="3">
    <source>
        <dbReference type="Pfam" id="PF17829"/>
    </source>
</evidence>
<dbReference type="Proteomes" id="UP001610563">
    <property type="component" value="Unassembled WGS sequence"/>
</dbReference>
<keyword evidence="5" id="KW-1185">Reference proteome</keyword>
<dbReference type="InterPro" id="IPR029018">
    <property type="entry name" value="Hex-like_dom2"/>
</dbReference>
<feature type="compositionally biased region" description="Basic and acidic residues" evidence="2">
    <location>
        <begin position="1"/>
        <end position="12"/>
    </location>
</feature>
<dbReference type="Gene3D" id="3.20.20.520">
    <property type="entry name" value="Glycosyl hydrolase family 115"/>
    <property type="match status" value="1"/>
</dbReference>
<dbReference type="Gene3D" id="3.30.379.10">
    <property type="entry name" value="Chitobiase/beta-hexosaminidase domain 2-like"/>
    <property type="match status" value="1"/>
</dbReference>
<protein>
    <recommendedName>
        <fullName evidence="3">Gylcosyl hydrolase 115 C-terminal domain-containing protein</fullName>
    </recommendedName>
</protein>
<accession>A0ABR4GKY5</accession>
<dbReference type="InterPro" id="IPR042301">
    <property type="entry name" value="GH115_sf"/>
</dbReference>